<feature type="region of interest" description="Disordered" evidence="1">
    <location>
        <begin position="75"/>
        <end position="164"/>
    </location>
</feature>
<dbReference type="AlphaFoldDB" id="A0AAD1R1Z6"/>
<accession>A0AAD1R1Z6</accession>
<keyword evidence="3" id="KW-1185">Reference proteome</keyword>
<dbReference type="EMBL" id="OW240912">
    <property type="protein sequence ID" value="CAH2221965.1"/>
    <property type="molecule type" value="Genomic_DNA"/>
</dbReference>
<organism evidence="2 3">
    <name type="scientific">Pelobates cultripes</name>
    <name type="common">Western spadefoot toad</name>
    <dbReference type="NCBI Taxonomy" id="61616"/>
    <lineage>
        <taxon>Eukaryota</taxon>
        <taxon>Metazoa</taxon>
        <taxon>Chordata</taxon>
        <taxon>Craniata</taxon>
        <taxon>Vertebrata</taxon>
        <taxon>Euteleostomi</taxon>
        <taxon>Amphibia</taxon>
        <taxon>Batrachia</taxon>
        <taxon>Anura</taxon>
        <taxon>Pelobatoidea</taxon>
        <taxon>Pelobatidae</taxon>
        <taxon>Pelobates</taxon>
    </lineage>
</organism>
<feature type="compositionally biased region" description="Polar residues" evidence="1">
    <location>
        <begin position="15"/>
        <end position="28"/>
    </location>
</feature>
<name>A0AAD1R1Z6_PELCU</name>
<evidence type="ECO:0000313" key="3">
    <source>
        <dbReference type="Proteomes" id="UP001295444"/>
    </source>
</evidence>
<proteinExistence type="predicted"/>
<protein>
    <submittedName>
        <fullName evidence="2">Uncharacterized protein</fullName>
    </submittedName>
</protein>
<gene>
    <name evidence="2" type="ORF">PECUL_23A032987</name>
</gene>
<sequence>MSSRDRERKAKKYRNIQTQSKQERYTSSPEDEGYQHMPFLYNSAGKKTRRRSGAYPARQHPRACTLDWATALELLSRPQPPDESPPCSTDAMGWRSQKPPTHGHKYTRDIGDMLQSPTAKRAPAHPEQEESSTRSPSPAVAGTEPATHMVPPATAPEGDTRNLATRDDIRNIMLEMKQMYTAEVNLLHTEMQAVTARVQASEEDINDTRLEVQGIRDTMLQL</sequence>
<dbReference type="Proteomes" id="UP001295444">
    <property type="component" value="Chromosome 01"/>
</dbReference>
<reference evidence="2" key="1">
    <citation type="submission" date="2022-03" db="EMBL/GenBank/DDBJ databases">
        <authorList>
            <person name="Alioto T."/>
            <person name="Alioto T."/>
            <person name="Gomez Garrido J."/>
        </authorList>
    </citation>
    <scope>NUCLEOTIDE SEQUENCE</scope>
</reference>
<feature type="region of interest" description="Disordered" evidence="1">
    <location>
        <begin position="1"/>
        <end position="63"/>
    </location>
</feature>
<evidence type="ECO:0000313" key="2">
    <source>
        <dbReference type="EMBL" id="CAH2221965.1"/>
    </source>
</evidence>
<evidence type="ECO:0000256" key="1">
    <source>
        <dbReference type="SAM" id="MobiDB-lite"/>
    </source>
</evidence>